<sequence>MHKRGVASLQPSFRRLRPAPHIPSGHLTTAMPRGRAGNSGSSPDAPVLARTFNSPAGPLLVGISGPGKRSFPLSSFPHRALAQRSPECPADTNQNWWCAPPRLSNAFASANAGKREDSLRCVLRLPSRPHGVGSHV</sequence>
<name>A0A2N5TJH5_9BASI</name>
<comment type="caution">
    <text evidence="2">The sequence shown here is derived from an EMBL/GenBank/DDBJ whole genome shotgun (WGS) entry which is preliminary data.</text>
</comment>
<dbReference type="EMBL" id="PGCI01000520">
    <property type="protein sequence ID" value="PLW25650.1"/>
    <property type="molecule type" value="Genomic_DNA"/>
</dbReference>
<gene>
    <name evidence="2" type="ORF">PCASD_24140</name>
</gene>
<evidence type="ECO:0000313" key="2">
    <source>
        <dbReference type="EMBL" id="PLW25650.1"/>
    </source>
</evidence>
<organism evidence="2 3">
    <name type="scientific">Puccinia coronata f. sp. avenae</name>
    <dbReference type="NCBI Taxonomy" id="200324"/>
    <lineage>
        <taxon>Eukaryota</taxon>
        <taxon>Fungi</taxon>
        <taxon>Dikarya</taxon>
        <taxon>Basidiomycota</taxon>
        <taxon>Pucciniomycotina</taxon>
        <taxon>Pucciniomycetes</taxon>
        <taxon>Pucciniales</taxon>
        <taxon>Pucciniaceae</taxon>
        <taxon>Puccinia</taxon>
    </lineage>
</organism>
<feature type="region of interest" description="Disordered" evidence="1">
    <location>
        <begin position="1"/>
        <end position="50"/>
    </location>
</feature>
<dbReference type="AlphaFoldDB" id="A0A2N5TJH5"/>
<protein>
    <submittedName>
        <fullName evidence="2">Uncharacterized protein</fullName>
    </submittedName>
</protein>
<evidence type="ECO:0000313" key="3">
    <source>
        <dbReference type="Proteomes" id="UP000235392"/>
    </source>
</evidence>
<evidence type="ECO:0000256" key="1">
    <source>
        <dbReference type="SAM" id="MobiDB-lite"/>
    </source>
</evidence>
<reference evidence="2 3" key="1">
    <citation type="submission" date="2017-11" db="EMBL/GenBank/DDBJ databases">
        <title>De novo assembly and phasing of dikaryotic genomes from two isolates of Puccinia coronata f. sp. avenae, the causal agent of oat crown rust.</title>
        <authorList>
            <person name="Miller M.E."/>
            <person name="Zhang Y."/>
            <person name="Omidvar V."/>
            <person name="Sperschneider J."/>
            <person name="Schwessinger B."/>
            <person name="Raley C."/>
            <person name="Palmer J.M."/>
            <person name="Garnica D."/>
            <person name="Upadhyaya N."/>
            <person name="Rathjen J."/>
            <person name="Taylor J.M."/>
            <person name="Park R.F."/>
            <person name="Dodds P.N."/>
            <person name="Hirsch C.D."/>
            <person name="Kianian S.F."/>
            <person name="Figueroa M."/>
        </authorList>
    </citation>
    <scope>NUCLEOTIDE SEQUENCE [LARGE SCALE GENOMIC DNA]</scope>
    <source>
        <strain evidence="2">12SD80</strain>
    </source>
</reference>
<accession>A0A2N5TJH5</accession>
<proteinExistence type="predicted"/>
<dbReference type="Proteomes" id="UP000235392">
    <property type="component" value="Unassembled WGS sequence"/>
</dbReference>